<dbReference type="Gene3D" id="3.30.70.100">
    <property type="match status" value="1"/>
</dbReference>
<proteinExistence type="predicted"/>
<gene>
    <name evidence="3" type="ORF">A4U43_C04F25500</name>
</gene>
<dbReference type="GO" id="GO:0009865">
    <property type="term" value="P:pollen tube adhesion"/>
    <property type="evidence" value="ECO:0007669"/>
    <property type="project" value="TreeGrafter"/>
</dbReference>
<keyword evidence="4" id="KW-1185">Reference proteome</keyword>
<organism evidence="3 4">
    <name type="scientific">Asparagus officinalis</name>
    <name type="common">Garden asparagus</name>
    <dbReference type="NCBI Taxonomy" id="4686"/>
    <lineage>
        <taxon>Eukaryota</taxon>
        <taxon>Viridiplantae</taxon>
        <taxon>Streptophyta</taxon>
        <taxon>Embryophyta</taxon>
        <taxon>Tracheophyta</taxon>
        <taxon>Spermatophyta</taxon>
        <taxon>Magnoliopsida</taxon>
        <taxon>Liliopsida</taxon>
        <taxon>Asparagales</taxon>
        <taxon>Asparagaceae</taxon>
        <taxon>Asparagoideae</taxon>
        <taxon>Asparagus</taxon>
    </lineage>
</organism>
<evidence type="ECO:0000259" key="2">
    <source>
        <dbReference type="PROSITE" id="PS51502"/>
    </source>
</evidence>
<name>A0A5P1F4A8_ASPOF</name>
<reference evidence="4" key="1">
    <citation type="journal article" date="2017" name="Nat. Commun.">
        <title>The asparagus genome sheds light on the origin and evolution of a young Y chromosome.</title>
        <authorList>
            <person name="Harkess A."/>
            <person name="Zhou J."/>
            <person name="Xu C."/>
            <person name="Bowers J.E."/>
            <person name="Van der Hulst R."/>
            <person name="Ayyampalayam S."/>
            <person name="Mercati F."/>
            <person name="Riccardi P."/>
            <person name="McKain M.R."/>
            <person name="Kakrana A."/>
            <person name="Tang H."/>
            <person name="Ray J."/>
            <person name="Groenendijk J."/>
            <person name="Arikit S."/>
            <person name="Mathioni S.M."/>
            <person name="Nakano M."/>
            <person name="Shan H."/>
            <person name="Telgmann-Rauber A."/>
            <person name="Kanno A."/>
            <person name="Yue Z."/>
            <person name="Chen H."/>
            <person name="Li W."/>
            <person name="Chen Y."/>
            <person name="Xu X."/>
            <person name="Zhang Y."/>
            <person name="Luo S."/>
            <person name="Chen H."/>
            <person name="Gao J."/>
            <person name="Mao Z."/>
            <person name="Pires J.C."/>
            <person name="Luo M."/>
            <person name="Kudrna D."/>
            <person name="Wing R.A."/>
            <person name="Meyers B.C."/>
            <person name="Yi K."/>
            <person name="Kong H."/>
            <person name="Lavrijsen P."/>
            <person name="Sunseri F."/>
            <person name="Falavigna A."/>
            <person name="Ye Y."/>
            <person name="Leebens-Mack J.H."/>
            <person name="Chen G."/>
        </authorList>
    </citation>
    <scope>NUCLEOTIDE SEQUENCE [LARGE SCALE GENOMIC DNA]</scope>
    <source>
        <strain evidence="4">cv. DH0086</strain>
    </source>
</reference>
<dbReference type="InterPro" id="IPR013097">
    <property type="entry name" value="Dabb"/>
</dbReference>
<feature type="domain" description="Stress-response A/B barrel" evidence="2">
    <location>
        <begin position="1"/>
        <end position="55"/>
    </location>
</feature>
<feature type="non-terminal residue" evidence="3">
    <location>
        <position position="1"/>
    </location>
</feature>
<accession>A0A5P1F4A8</accession>
<comment type="subunit">
    <text evidence="1">Homodimer.</text>
</comment>
<dbReference type="SUPFAM" id="SSF54909">
    <property type="entry name" value="Dimeric alpha+beta barrel"/>
    <property type="match status" value="1"/>
</dbReference>
<dbReference type="AlphaFoldDB" id="A0A5P1F4A8"/>
<evidence type="ECO:0000313" key="3">
    <source>
        <dbReference type="EMBL" id="ONK72964.1"/>
    </source>
</evidence>
<dbReference type="PANTHER" id="PTHR33178">
    <property type="match status" value="1"/>
</dbReference>
<protein>
    <recommendedName>
        <fullName evidence="2">Stress-response A/B barrel domain-containing protein</fullName>
    </recommendedName>
</protein>
<dbReference type="Gramene" id="ONK72964">
    <property type="protein sequence ID" value="ONK72964"/>
    <property type="gene ID" value="A4U43_C04F25500"/>
</dbReference>
<evidence type="ECO:0000313" key="4">
    <source>
        <dbReference type="Proteomes" id="UP000243459"/>
    </source>
</evidence>
<dbReference type="InterPro" id="IPR011008">
    <property type="entry name" value="Dimeric_a/b-barrel"/>
</dbReference>
<dbReference type="SMR" id="A0A5P1F4A8"/>
<sequence length="60" mass="6966">RKDVSIQNRHQGLTHVFESIFESIEGIAEYVSHPMHVEYLNNFLPALERVIVIDYKPTLA</sequence>
<evidence type="ECO:0000256" key="1">
    <source>
        <dbReference type="ARBA" id="ARBA00011738"/>
    </source>
</evidence>
<dbReference type="OMA" id="HPAHEEY"/>
<dbReference type="Proteomes" id="UP000243459">
    <property type="component" value="Chromosome 4"/>
</dbReference>
<dbReference type="PROSITE" id="PS51502">
    <property type="entry name" value="S_R_A_B_BARREL"/>
    <property type="match status" value="1"/>
</dbReference>
<dbReference type="EMBL" id="CM007384">
    <property type="protein sequence ID" value="ONK72964.1"/>
    <property type="molecule type" value="Genomic_DNA"/>
</dbReference>
<dbReference type="Pfam" id="PF07876">
    <property type="entry name" value="Dabb"/>
    <property type="match status" value="1"/>
</dbReference>
<dbReference type="InterPro" id="IPR044662">
    <property type="entry name" value="HS1/DABB1-like"/>
</dbReference>
<dbReference type="PANTHER" id="PTHR33178:SF10">
    <property type="entry name" value="STRESS-RESPONSE A_B BARREL DOMAIN-CONTAINING PROTEIN"/>
    <property type="match status" value="1"/>
</dbReference>